<reference evidence="1" key="2">
    <citation type="submission" date="2025-09" db="UniProtKB">
        <authorList>
            <consortium name="Ensembl"/>
        </authorList>
    </citation>
    <scope>IDENTIFICATION</scope>
</reference>
<evidence type="ECO:0000313" key="2">
    <source>
        <dbReference type="Proteomes" id="UP000233140"/>
    </source>
</evidence>
<protein>
    <submittedName>
        <fullName evidence="1">Uncharacterized protein</fullName>
    </submittedName>
</protein>
<dbReference type="AlphaFoldDB" id="A0A2K5XUC5"/>
<proteinExistence type="predicted"/>
<keyword evidence="2" id="KW-1185">Reference proteome</keyword>
<dbReference type="OMA" id="APCPWQG"/>
<organism evidence="1 2">
    <name type="scientific">Mandrillus leucophaeus</name>
    <name type="common">Drill</name>
    <name type="synonym">Papio leucophaeus</name>
    <dbReference type="NCBI Taxonomy" id="9568"/>
    <lineage>
        <taxon>Eukaryota</taxon>
        <taxon>Metazoa</taxon>
        <taxon>Chordata</taxon>
        <taxon>Craniata</taxon>
        <taxon>Vertebrata</taxon>
        <taxon>Euteleostomi</taxon>
        <taxon>Mammalia</taxon>
        <taxon>Eutheria</taxon>
        <taxon>Euarchontoglires</taxon>
        <taxon>Primates</taxon>
        <taxon>Haplorrhini</taxon>
        <taxon>Catarrhini</taxon>
        <taxon>Cercopithecidae</taxon>
        <taxon>Cercopithecinae</taxon>
        <taxon>Mandrillus</taxon>
    </lineage>
</organism>
<dbReference type="GeneTree" id="ENSGT00910000147776"/>
<reference evidence="1" key="1">
    <citation type="submission" date="2025-08" db="UniProtKB">
        <authorList>
            <consortium name="Ensembl"/>
        </authorList>
    </citation>
    <scope>IDENTIFICATION</scope>
</reference>
<accession>A0A2K5XUC5</accession>
<sequence length="146" mass="16041">YGPSVSEQQEAAPIVPHCSPFHGLFLGLQPSPPFLSAAAPSKRFRVMEVPGHLPVSPEKPVIVAPAPCPWQGCRAGPSCFLLRKPDSPHSSHWAYDYCHLKPRAWLRDTHACWALTCLGEHRCHSRRRPLASPSTASSTGCRSGQW</sequence>
<dbReference type="Proteomes" id="UP000233140">
    <property type="component" value="Unassembled WGS sequence"/>
</dbReference>
<name>A0A2K5XUC5_MANLE</name>
<dbReference type="Ensembl" id="ENSMLET00000030136.1">
    <property type="protein sequence ID" value="ENSMLEP00000006887.1"/>
    <property type="gene ID" value="ENSMLEG00000027357.1"/>
</dbReference>
<evidence type="ECO:0000313" key="1">
    <source>
        <dbReference type="Ensembl" id="ENSMLEP00000006887.1"/>
    </source>
</evidence>